<sequence>MLVAYDSIKSQLHISPAQISFNDTASTTEYKTHILNIVNSDNSPIKISLKNIQSQSIQSYANISSFIPTEPVIKNGTVSVDLEFSSKIINIPAMSDIKINVKVILPDQNSLKYHYQMYGGFIELTNIQTKQSLATIPYFGILGKMIDVPVFDKGYPYLAIFNETDSKLNPTDSYVYDINRKVSTKPAIVIRLLSGTSNIEVNVYKSDGTLMGQMDGGPWVYQQRNKLSEENYDTRIAWNGKIIASDESTQAPDGEYYLQLKALKHFGNAENALDWQEWKSGLIQLRS</sequence>
<dbReference type="Proteomes" id="UP000650833">
    <property type="component" value="Unassembled WGS sequence"/>
</dbReference>
<dbReference type="OrthoDB" id="10256524at2759"/>
<protein>
    <recommendedName>
        <fullName evidence="3">DUF1735 domain-containing protein</fullName>
    </recommendedName>
</protein>
<accession>A0A8H7RPJ8</accession>
<proteinExistence type="predicted"/>
<dbReference type="GO" id="GO:0016020">
    <property type="term" value="C:membrane"/>
    <property type="evidence" value="ECO:0007669"/>
    <property type="project" value="InterPro"/>
</dbReference>
<dbReference type="GO" id="GO:0004252">
    <property type="term" value="F:serine-type endopeptidase activity"/>
    <property type="evidence" value="ECO:0007669"/>
    <property type="project" value="InterPro"/>
</dbReference>
<keyword evidence="2" id="KW-1185">Reference proteome</keyword>
<evidence type="ECO:0008006" key="3">
    <source>
        <dbReference type="Google" id="ProtNLM"/>
    </source>
</evidence>
<evidence type="ECO:0000313" key="1">
    <source>
        <dbReference type="EMBL" id="KAG2215369.1"/>
    </source>
</evidence>
<dbReference type="EMBL" id="JAEPRC010000009">
    <property type="protein sequence ID" value="KAG2215369.1"/>
    <property type="molecule type" value="Genomic_DNA"/>
</dbReference>
<evidence type="ECO:0000313" key="2">
    <source>
        <dbReference type="Proteomes" id="UP000650833"/>
    </source>
</evidence>
<gene>
    <name evidence="1" type="ORF">INT46_011739</name>
</gene>
<comment type="caution">
    <text evidence="1">The sequence shown here is derived from an EMBL/GenBank/DDBJ whole genome shotgun (WGS) entry which is preliminary data.</text>
</comment>
<dbReference type="AlphaFoldDB" id="A0A8H7RPJ8"/>
<dbReference type="Gene3D" id="2.60.40.4070">
    <property type="match status" value="1"/>
</dbReference>
<name>A0A8H7RPJ8_9FUNG</name>
<organism evidence="1 2">
    <name type="scientific">Mucor plumbeus</name>
    <dbReference type="NCBI Taxonomy" id="97098"/>
    <lineage>
        <taxon>Eukaryota</taxon>
        <taxon>Fungi</taxon>
        <taxon>Fungi incertae sedis</taxon>
        <taxon>Mucoromycota</taxon>
        <taxon>Mucoromycotina</taxon>
        <taxon>Mucoromycetes</taxon>
        <taxon>Mucorales</taxon>
        <taxon>Mucorineae</taxon>
        <taxon>Mucoraceae</taxon>
        <taxon>Mucor</taxon>
    </lineage>
</organism>
<reference evidence="1" key="1">
    <citation type="submission" date="2020-12" db="EMBL/GenBank/DDBJ databases">
        <title>Metabolic potential, ecology and presence of endohyphal bacteria is reflected in genomic diversity of Mucoromycotina.</title>
        <authorList>
            <person name="Muszewska A."/>
            <person name="Okrasinska A."/>
            <person name="Steczkiewicz K."/>
            <person name="Drgas O."/>
            <person name="Orlowska M."/>
            <person name="Perlinska-Lenart U."/>
            <person name="Aleksandrzak-Piekarczyk T."/>
            <person name="Szatraj K."/>
            <person name="Zielenkiewicz U."/>
            <person name="Pilsyk S."/>
            <person name="Malc E."/>
            <person name="Mieczkowski P."/>
            <person name="Kruszewska J.S."/>
            <person name="Biernat P."/>
            <person name="Pawlowska J."/>
        </authorList>
    </citation>
    <scope>NUCLEOTIDE SEQUENCE</scope>
    <source>
        <strain evidence="1">CBS 226.32</strain>
    </source>
</reference>